<evidence type="ECO:0000259" key="8">
    <source>
        <dbReference type="PROSITE" id="PS50928"/>
    </source>
</evidence>
<keyword evidence="4 7" id="KW-0812">Transmembrane</keyword>
<comment type="caution">
    <text evidence="9">The sequence shown here is derived from an EMBL/GenBank/DDBJ whole genome shotgun (WGS) entry which is preliminary data.</text>
</comment>
<keyword evidence="6 7" id="KW-0472">Membrane</keyword>
<reference evidence="9" key="2">
    <citation type="journal article" date="2021" name="PeerJ">
        <title>Extensive microbial diversity within the chicken gut microbiome revealed by metagenomics and culture.</title>
        <authorList>
            <person name="Gilroy R."/>
            <person name="Ravi A."/>
            <person name="Getino M."/>
            <person name="Pursley I."/>
            <person name="Horton D.L."/>
            <person name="Alikhan N.F."/>
            <person name="Baker D."/>
            <person name="Gharbi K."/>
            <person name="Hall N."/>
            <person name="Watson M."/>
            <person name="Adriaenssens E.M."/>
            <person name="Foster-Nyarko E."/>
            <person name="Jarju S."/>
            <person name="Secka A."/>
            <person name="Antonio M."/>
            <person name="Oren A."/>
            <person name="Chaudhuri R.R."/>
            <person name="La Ragione R."/>
            <person name="Hildebrand F."/>
            <person name="Pallen M.J."/>
        </authorList>
    </citation>
    <scope>NUCLEOTIDE SEQUENCE</scope>
    <source>
        <strain evidence="9">13766</strain>
    </source>
</reference>
<dbReference type="GO" id="GO:0005886">
    <property type="term" value="C:plasma membrane"/>
    <property type="evidence" value="ECO:0007669"/>
    <property type="project" value="UniProtKB-SubCell"/>
</dbReference>
<dbReference type="InterPro" id="IPR000515">
    <property type="entry name" value="MetI-like"/>
</dbReference>
<dbReference type="Proteomes" id="UP000824140">
    <property type="component" value="Unassembled WGS sequence"/>
</dbReference>
<feature type="transmembrane region" description="Helical" evidence="7">
    <location>
        <begin position="275"/>
        <end position="296"/>
    </location>
</feature>
<dbReference type="Gene3D" id="1.10.3720.10">
    <property type="entry name" value="MetI-like"/>
    <property type="match status" value="1"/>
</dbReference>
<proteinExistence type="inferred from homology"/>
<accession>A0A9D1K669</accession>
<dbReference type="Pfam" id="PF00528">
    <property type="entry name" value="BPD_transp_1"/>
    <property type="match status" value="1"/>
</dbReference>
<dbReference type="AlphaFoldDB" id="A0A9D1K669"/>
<evidence type="ECO:0000256" key="5">
    <source>
        <dbReference type="ARBA" id="ARBA00022989"/>
    </source>
</evidence>
<organism evidence="9 10">
    <name type="scientific">Candidatus Alectryocaccomicrobium excrementavium</name>
    <dbReference type="NCBI Taxonomy" id="2840668"/>
    <lineage>
        <taxon>Bacteria</taxon>
        <taxon>Bacillati</taxon>
        <taxon>Bacillota</taxon>
        <taxon>Clostridia</taxon>
        <taxon>Candidatus Alectryocaccomicrobium</taxon>
    </lineage>
</organism>
<keyword evidence="5 7" id="KW-1133">Transmembrane helix</keyword>
<feature type="transmembrane region" description="Helical" evidence="7">
    <location>
        <begin position="87"/>
        <end position="107"/>
    </location>
</feature>
<evidence type="ECO:0000256" key="1">
    <source>
        <dbReference type="ARBA" id="ARBA00004651"/>
    </source>
</evidence>
<evidence type="ECO:0000313" key="9">
    <source>
        <dbReference type="EMBL" id="HIS93041.1"/>
    </source>
</evidence>
<dbReference type="PANTHER" id="PTHR43744:SF9">
    <property type="entry name" value="POLYGALACTURONAN_RHAMNOGALACTURONAN TRANSPORT SYSTEM PERMEASE PROTEIN YTCP"/>
    <property type="match status" value="1"/>
</dbReference>
<evidence type="ECO:0000256" key="4">
    <source>
        <dbReference type="ARBA" id="ARBA00022692"/>
    </source>
</evidence>
<keyword evidence="2 7" id="KW-0813">Transport</keyword>
<keyword evidence="3" id="KW-1003">Cell membrane</keyword>
<protein>
    <submittedName>
        <fullName evidence="9">Carbohydrate ABC transporter permease</fullName>
    </submittedName>
</protein>
<feature type="transmembrane region" description="Helical" evidence="7">
    <location>
        <begin position="149"/>
        <end position="170"/>
    </location>
</feature>
<feature type="domain" description="ABC transmembrane type-1" evidence="8">
    <location>
        <begin position="83"/>
        <end position="296"/>
    </location>
</feature>
<dbReference type="InterPro" id="IPR035906">
    <property type="entry name" value="MetI-like_sf"/>
</dbReference>
<evidence type="ECO:0000256" key="6">
    <source>
        <dbReference type="ARBA" id="ARBA00023136"/>
    </source>
</evidence>
<dbReference type="CDD" id="cd06261">
    <property type="entry name" value="TM_PBP2"/>
    <property type="match status" value="1"/>
</dbReference>
<feature type="transmembrane region" description="Helical" evidence="7">
    <location>
        <begin position="119"/>
        <end position="143"/>
    </location>
</feature>
<evidence type="ECO:0000256" key="7">
    <source>
        <dbReference type="RuleBase" id="RU363032"/>
    </source>
</evidence>
<gene>
    <name evidence="9" type="ORF">IAA84_08515</name>
</gene>
<dbReference type="EMBL" id="DVJN01000170">
    <property type="protein sequence ID" value="HIS93041.1"/>
    <property type="molecule type" value="Genomic_DNA"/>
</dbReference>
<feature type="transmembrane region" description="Helical" evidence="7">
    <location>
        <begin position="191"/>
        <end position="210"/>
    </location>
</feature>
<evidence type="ECO:0000256" key="2">
    <source>
        <dbReference type="ARBA" id="ARBA00022448"/>
    </source>
</evidence>
<dbReference type="PROSITE" id="PS50928">
    <property type="entry name" value="ABC_TM1"/>
    <property type="match status" value="1"/>
</dbReference>
<name>A0A9D1K669_9FIRM</name>
<reference evidence="9" key="1">
    <citation type="submission" date="2020-10" db="EMBL/GenBank/DDBJ databases">
        <authorList>
            <person name="Gilroy R."/>
        </authorList>
    </citation>
    <scope>NUCLEOTIDE SEQUENCE</scope>
    <source>
        <strain evidence="9">13766</strain>
    </source>
</reference>
<evidence type="ECO:0000313" key="10">
    <source>
        <dbReference type="Proteomes" id="UP000824140"/>
    </source>
</evidence>
<dbReference type="PANTHER" id="PTHR43744">
    <property type="entry name" value="ABC TRANSPORTER PERMEASE PROTEIN MG189-RELATED-RELATED"/>
    <property type="match status" value="1"/>
</dbReference>
<sequence>MTAHARKKAGYWNSRLKAFDIVNAALLILVSIVVVYPFYQCVIVAFSDGSDITMNGVVYLLPRKWSLESFKYMLSSADFLIAVRNSVTRTVIGSLFSVLVTSGYAFALSHSDLKLRKLYTVLGLITMYFGGGLIPTFLTIRMVGLYDNYWVYIFPMAFNMFNAMVFLSYFRGVPAALEESATIDGANELVFFFRIMLPVSIPVFACVLLFDAVGQWNAYYDCMIYTQDEGLIVLAHRFAKMLLAAQYIEQRVADAAIAGATAEELMAMRGPVSSLTTQMAAMVLTVVPIICVYPFLQKYFIQGIMVGSLKG</sequence>
<dbReference type="GO" id="GO:0055085">
    <property type="term" value="P:transmembrane transport"/>
    <property type="evidence" value="ECO:0007669"/>
    <property type="project" value="InterPro"/>
</dbReference>
<dbReference type="SUPFAM" id="SSF161098">
    <property type="entry name" value="MetI-like"/>
    <property type="match status" value="1"/>
</dbReference>
<comment type="subcellular location">
    <subcellularLocation>
        <location evidence="1 7">Cell membrane</location>
        <topology evidence="1 7">Multi-pass membrane protein</topology>
    </subcellularLocation>
</comment>
<feature type="transmembrane region" description="Helical" evidence="7">
    <location>
        <begin position="21"/>
        <end position="39"/>
    </location>
</feature>
<evidence type="ECO:0000256" key="3">
    <source>
        <dbReference type="ARBA" id="ARBA00022475"/>
    </source>
</evidence>
<comment type="similarity">
    <text evidence="7">Belongs to the binding-protein-dependent transport system permease family.</text>
</comment>